<accession>A0AAJ6BES3</accession>
<dbReference type="Proteomes" id="UP001220610">
    <property type="component" value="Chromosome"/>
</dbReference>
<dbReference type="AlphaFoldDB" id="A0AAJ6BES3"/>
<gene>
    <name evidence="1" type="ORF">P0Y53_20525</name>
</gene>
<proteinExistence type="predicted"/>
<dbReference type="EMBL" id="CP119311">
    <property type="protein sequence ID" value="WEK34880.1"/>
    <property type="molecule type" value="Genomic_DNA"/>
</dbReference>
<sequence length="98" mass="11619">MPVIITARHLKNAGISRKEKLTVKVEKGLITVLTTKEHRRICAAERSRKAKQEKWCRENGCKIPYAHVHDNNIDNPIYECPWEWTEEQLEEFKDLIYE</sequence>
<organism evidence="1 2">
    <name type="scientific">Candidatus Pseudobacter hemicellulosilyticus</name>
    <dbReference type="NCBI Taxonomy" id="3121375"/>
    <lineage>
        <taxon>Bacteria</taxon>
        <taxon>Pseudomonadati</taxon>
        <taxon>Bacteroidota</taxon>
        <taxon>Chitinophagia</taxon>
        <taxon>Chitinophagales</taxon>
        <taxon>Chitinophagaceae</taxon>
        <taxon>Pseudobacter</taxon>
    </lineage>
</organism>
<reference evidence="1" key="1">
    <citation type="submission" date="2023-03" db="EMBL/GenBank/DDBJ databases">
        <title>Andean soil-derived lignocellulolytic bacterial consortium as a source of novel taxa and putative plastic-active enzymes.</title>
        <authorList>
            <person name="Diaz-Garcia L."/>
            <person name="Chuvochina M."/>
            <person name="Feuerriegel G."/>
            <person name="Bunk B."/>
            <person name="Sproer C."/>
            <person name="Streit W.R."/>
            <person name="Rodriguez L.M."/>
            <person name="Overmann J."/>
            <person name="Jimenez D.J."/>
        </authorList>
    </citation>
    <scope>NUCLEOTIDE SEQUENCE</scope>
    <source>
        <strain evidence="1">MAG 7</strain>
    </source>
</reference>
<name>A0AAJ6BES3_9BACT</name>
<protein>
    <submittedName>
        <fullName evidence="1">Uncharacterized protein</fullName>
    </submittedName>
</protein>
<evidence type="ECO:0000313" key="2">
    <source>
        <dbReference type="Proteomes" id="UP001220610"/>
    </source>
</evidence>
<evidence type="ECO:0000313" key="1">
    <source>
        <dbReference type="EMBL" id="WEK34880.1"/>
    </source>
</evidence>